<protein>
    <recommendedName>
        <fullName evidence="8">Ribonuclease VapC</fullName>
        <shortName evidence="8">RNase VapC</shortName>
        <ecNumber evidence="8">3.1.-.-</ecNumber>
    </recommendedName>
    <alternativeName>
        <fullName evidence="8">Toxin VapC</fullName>
    </alternativeName>
</protein>
<dbReference type="InterPro" id="IPR050556">
    <property type="entry name" value="Type_II_TA_system_RNase"/>
</dbReference>
<evidence type="ECO:0000256" key="5">
    <source>
        <dbReference type="ARBA" id="ARBA00022801"/>
    </source>
</evidence>
<dbReference type="HAMAP" id="MF_00265">
    <property type="entry name" value="VapC_Nob1"/>
    <property type="match status" value="1"/>
</dbReference>
<gene>
    <name evidence="8" type="primary">vapC</name>
    <name evidence="10" type="ORF">DLJ53_34290</name>
</gene>
<keyword evidence="6 8" id="KW-0460">Magnesium</keyword>
<evidence type="ECO:0000256" key="6">
    <source>
        <dbReference type="ARBA" id="ARBA00022842"/>
    </source>
</evidence>
<dbReference type="InterPro" id="IPR002716">
    <property type="entry name" value="PIN_dom"/>
</dbReference>
<evidence type="ECO:0000256" key="2">
    <source>
        <dbReference type="ARBA" id="ARBA00022649"/>
    </source>
</evidence>
<dbReference type="AlphaFoldDB" id="A0A8B2NJ88"/>
<evidence type="ECO:0000256" key="7">
    <source>
        <dbReference type="ARBA" id="ARBA00038093"/>
    </source>
</evidence>
<reference evidence="10 11" key="1">
    <citation type="submission" date="2018-05" db="EMBL/GenBank/DDBJ databases">
        <title>Acuticoccus sediminis sp. nov., isolated from deep-sea sediment of Indian Ocean.</title>
        <authorList>
            <person name="Liu X."/>
            <person name="Lai Q."/>
            <person name="Du Y."/>
            <person name="Sun F."/>
            <person name="Zhang X."/>
            <person name="Wang S."/>
            <person name="Shao Z."/>
        </authorList>
    </citation>
    <scope>NUCLEOTIDE SEQUENCE [LARGE SCALE GENOMIC DNA]</scope>
    <source>
        <strain evidence="10 11">PTG4-2</strain>
    </source>
</reference>
<sequence>MTLAWLLDTNVLSDLIRRPQGIVAQRLAEVGEKRVATSIIVAAELRYGAAKKGSDRLTRQVEVILAALPVLALEAPVDATYASIRAELEHCGTPIGGNDLLIAAHTMALNLTLVTANVGEFARVPGLRVENWL</sequence>
<keyword evidence="2 8" id="KW-1277">Toxin-antitoxin system</keyword>
<dbReference type="Proteomes" id="UP000249590">
    <property type="component" value="Unassembled WGS sequence"/>
</dbReference>
<feature type="domain" description="PIN" evidence="9">
    <location>
        <begin position="6"/>
        <end position="126"/>
    </location>
</feature>
<dbReference type="EMBL" id="QHHQ01000028">
    <property type="protein sequence ID" value="RAH95404.1"/>
    <property type="molecule type" value="Genomic_DNA"/>
</dbReference>
<keyword evidence="3 8" id="KW-0540">Nuclease</keyword>
<feature type="binding site" evidence="8">
    <location>
        <position position="99"/>
    </location>
    <ligand>
        <name>Mg(2+)</name>
        <dbReference type="ChEBI" id="CHEBI:18420"/>
    </ligand>
</feature>
<evidence type="ECO:0000313" key="10">
    <source>
        <dbReference type="EMBL" id="RAH95404.1"/>
    </source>
</evidence>
<dbReference type="SUPFAM" id="SSF88723">
    <property type="entry name" value="PIN domain-like"/>
    <property type="match status" value="1"/>
</dbReference>
<evidence type="ECO:0000313" key="11">
    <source>
        <dbReference type="Proteomes" id="UP000249590"/>
    </source>
</evidence>
<dbReference type="OrthoDB" id="9804823at2"/>
<comment type="function">
    <text evidence="8">Toxic component of a toxin-antitoxin (TA) system. An RNase.</text>
</comment>
<dbReference type="InterPro" id="IPR029060">
    <property type="entry name" value="PIN-like_dom_sf"/>
</dbReference>
<proteinExistence type="inferred from homology"/>
<keyword evidence="8" id="KW-0800">Toxin</keyword>
<evidence type="ECO:0000256" key="8">
    <source>
        <dbReference type="HAMAP-Rule" id="MF_00265"/>
    </source>
</evidence>
<dbReference type="PANTHER" id="PTHR33653">
    <property type="entry name" value="RIBONUCLEASE VAPC2"/>
    <property type="match status" value="1"/>
</dbReference>
<dbReference type="CDD" id="cd18748">
    <property type="entry name" value="PIN_VapC4-5_FitB-like"/>
    <property type="match status" value="1"/>
</dbReference>
<feature type="binding site" evidence="8">
    <location>
        <position position="8"/>
    </location>
    <ligand>
        <name>Mg(2+)</name>
        <dbReference type="ChEBI" id="CHEBI:18420"/>
    </ligand>
</feature>
<keyword evidence="5 8" id="KW-0378">Hydrolase</keyword>
<name>A0A8B2NJ88_9HYPH</name>
<keyword evidence="4 8" id="KW-0479">Metal-binding</keyword>
<accession>A0A8B2NJ88</accession>
<dbReference type="Pfam" id="PF01850">
    <property type="entry name" value="PIN"/>
    <property type="match status" value="1"/>
</dbReference>
<comment type="caution">
    <text evidence="10">The sequence shown here is derived from an EMBL/GenBank/DDBJ whole genome shotgun (WGS) entry which is preliminary data.</text>
</comment>
<dbReference type="GO" id="GO:0016787">
    <property type="term" value="F:hydrolase activity"/>
    <property type="evidence" value="ECO:0007669"/>
    <property type="project" value="UniProtKB-KW"/>
</dbReference>
<evidence type="ECO:0000256" key="3">
    <source>
        <dbReference type="ARBA" id="ARBA00022722"/>
    </source>
</evidence>
<dbReference type="GO" id="GO:0004540">
    <property type="term" value="F:RNA nuclease activity"/>
    <property type="evidence" value="ECO:0007669"/>
    <property type="project" value="InterPro"/>
</dbReference>
<keyword evidence="11" id="KW-1185">Reference proteome</keyword>
<evidence type="ECO:0000256" key="4">
    <source>
        <dbReference type="ARBA" id="ARBA00022723"/>
    </source>
</evidence>
<dbReference type="InterPro" id="IPR022907">
    <property type="entry name" value="VapC_family"/>
</dbReference>
<dbReference type="GO" id="GO:0090729">
    <property type="term" value="F:toxin activity"/>
    <property type="evidence" value="ECO:0007669"/>
    <property type="project" value="UniProtKB-KW"/>
</dbReference>
<evidence type="ECO:0000256" key="1">
    <source>
        <dbReference type="ARBA" id="ARBA00001946"/>
    </source>
</evidence>
<dbReference type="Gene3D" id="3.40.50.1010">
    <property type="entry name" value="5'-nuclease"/>
    <property type="match status" value="1"/>
</dbReference>
<dbReference type="PANTHER" id="PTHR33653:SF1">
    <property type="entry name" value="RIBONUCLEASE VAPC2"/>
    <property type="match status" value="1"/>
</dbReference>
<comment type="cofactor">
    <cofactor evidence="1 8">
        <name>Mg(2+)</name>
        <dbReference type="ChEBI" id="CHEBI:18420"/>
    </cofactor>
</comment>
<comment type="similarity">
    <text evidence="7 8">Belongs to the PINc/VapC protein family.</text>
</comment>
<evidence type="ECO:0000259" key="9">
    <source>
        <dbReference type="Pfam" id="PF01850"/>
    </source>
</evidence>
<dbReference type="EC" id="3.1.-.-" evidence="8"/>
<organism evidence="10 11">
    <name type="scientific">Acuticoccus sediminis</name>
    <dbReference type="NCBI Taxonomy" id="2184697"/>
    <lineage>
        <taxon>Bacteria</taxon>
        <taxon>Pseudomonadati</taxon>
        <taxon>Pseudomonadota</taxon>
        <taxon>Alphaproteobacteria</taxon>
        <taxon>Hyphomicrobiales</taxon>
        <taxon>Amorphaceae</taxon>
        <taxon>Acuticoccus</taxon>
    </lineage>
</organism>
<dbReference type="GO" id="GO:0000287">
    <property type="term" value="F:magnesium ion binding"/>
    <property type="evidence" value="ECO:0007669"/>
    <property type="project" value="UniProtKB-UniRule"/>
</dbReference>